<dbReference type="EMBL" id="CABP01000036">
    <property type="protein sequence ID" value="CBI03966.1"/>
    <property type="molecule type" value="Genomic_DNA"/>
</dbReference>
<dbReference type="InterPro" id="IPR027417">
    <property type="entry name" value="P-loop_NTPase"/>
</dbReference>
<accession>E6Q9U0</accession>
<gene>
    <name evidence="1" type="ORF">CARN5_2603</name>
</gene>
<dbReference type="SUPFAM" id="SSF52540">
    <property type="entry name" value="P-loop containing nucleoside triphosphate hydrolases"/>
    <property type="match status" value="1"/>
</dbReference>
<sequence length="1783" mass="198966">MAQSPELAGGEGFTFEGDAAAYYLAALLAEAYAPGIDNRTVVRVSVQQRNFGEPLDDVIVDFEDAANNPARLSLQVKRTLTISDANTNTDFRDIIRDSWRTLKKPDFRINTDRYGAVVGTITPAKERALKTLCDWARESLTAEHFDVRFEEGGNAGEDIKTVKNDVVALLAEVANGTPCTSEEVHQFLAHFVLIQFDFLREGATDPPDAINRIRDCLAPEDAAKAPLVWSWAVQLARASAGKSGQFDRARLVRSISSVARLRGATSFRPDLDKLTELAKNYVNLIPDDVGGTRLDRTALLENLDAKLTSARVVQIRGLPGSGKSVVVRRAVQRTLERGPVLFLKAEQLEGTSWISYATSQGLSSATLEQLLVEVGAAGTPILFIDAIDRIEKEHQPVILDVIRAIVESPLLDNWRVVVSLRDTGIEVLRNWLGVFLGVLKVETLEVGQLSDEEADMLAQAKPHLRPLLFGSDQVREIVRRPFFAKVLNQSYVADPSVPTFAPQSEVDLLENWWQRGGYNAIRQSAIERQRALLGLASVRARQLSQPIGLSQLASVAHIDDLRSDGILQNAREGISVRFAHDIFFEWAFFHVLADRGAQWMDEIKASGEPPAVARVVELASQWEYAHGGNWSVYLAQAERAGLRSQWLRAWLVGPLGTARFEVDEDQFATAVFADDFRLFRKALVWFQAEKTSPNTNILTGALPPEQRQRFADLLGWPSDFAAWRRLIVFVLRRISDIPQRLYPEIVAIFEVWQNALADLPNPTSRALLQQCATWLAAIDAISTADRPDENSAYWNKVPNLDDFRKSLGNLILRSSRVAPTFAVDYLQRVTQSECIRDNAFNDIIAYSPVLAQSLPQSVVELSLAFLREDLPDDQVAREEREFRGAAEPTRQDQIALSSSFFLRTIGDFSYHDWERLSIHDDHRSFWPPSPLREPFNSLFQSSSDEALRLLRELCNHAMTAWQQLHHHSRDRGGTPIPLELTFPWGTQRFWGTDREYLWFRSMWAPGAIGCGFMALEEWCFAELARDRPVDELIKRIVDGNECIAILGIASVLALHTEAVSETTLPLFTSQRLLAADHNRMVQDLSLTASLIGFTQRTDKPHIEAIQAANARPVRKTQLRWMVPGFVFATGPLRDRARDAILNFKNDLPYQYEEHRDIPEVQADLTAQALEYAELADPKNYQAYRTNDDSGQIAIAHFSPSAAKPENVAKVEEASKQLRQNSLWTWASKSFKEKKLNDTYTVERAIALAKEADASDLFKHSIDENEEELLGMRRGAVAATAAIALNSREERTQDDLEWARDVLERAIRLPEKPNLMWSTGSVIPWHQAIYVARGLAADLREGTAARGACRDLLGLIAHPLEVVSLAALEEACKLWSKDPKLTWAALILAFSLCHVPLRPRDQLRQHGESLHSSSEAQAAVDAAFVFYEDGSGWAALPLPPPAWVKVEPGQGRRGRQSYEGYDGDDAADAAEVWGEPDVFWHSKQAAEILKCIPFDEVLSSSARSALLDFLAGVLDWTSQKNTPPWVKPGRRDRSATRIFEWTHALGSGLGRVAGLLPLNDFQAGFLDPILALEGDNCWALLSPFANTYVCAYVYGALVVPPDAVATLDLCLGRLLQDSAFKREAYRSGELSGFDQPELVRTLMLVSVERMDLAARYVNGDWSEISRILPLIDRFVRAGGWTASVMAPFLTLCERAKANYPAEAFADQVLAIIGDGSDNLNGWHGTFIPARIAELVQHYAHRDAPMTLALAQKFLRILDMLVDMGDRRSAALQLGEAFREITLPS</sequence>
<proteinExistence type="predicted"/>
<reference evidence="1" key="1">
    <citation type="submission" date="2009-10" db="EMBL/GenBank/DDBJ databases">
        <title>Diversity of trophic interactions inside an arsenic-rich microbial ecosystem.</title>
        <authorList>
            <person name="Bertin P.N."/>
            <person name="Heinrich-Salmeron A."/>
            <person name="Pelletier E."/>
            <person name="Goulhen-Chollet F."/>
            <person name="Arsene-Ploetze F."/>
            <person name="Gallien S."/>
            <person name="Calteau A."/>
            <person name="Vallenet D."/>
            <person name="Casiot C."/>
            <person name="Chane-Woon-Ming B."/>
            <person name="Giloteaux L."/>
            <person name="Barakat M."/>
            <person name="Bonnefoy V."/>
            <person name="Bruneel O."/>
            <person name="Chandler M."/>
            <person name="Cleiss J."/>
            <person name="Duran R."/>
            <person name="Elbaz-Poulichet F."/>
            <person name="Fonknechten N."/>
            <person name="Lauga B."/>
            <person name="Mornico D."/>
            <person name="Ortet P."/>
            <person name="Schaeffer C."/>
            <person name="Siguier P."/>
            <person name="Alexander Thil Smith A."/>
            <person name="Van Dorsselaer A."/>
            <person name="Weissenbach J."/>
            <person name="Medigue C."/>
            <person name="Le Paslier D."/>
        </authorList>
    </citation>
    <scope>NUCLEOTIDE SEQUENCE</scope>
</reference>
<comment type="caution">
    <text evidence="1">The sequence shown here is derived from an EMBL/GenBank/DDBJ whole genome shotgun (WGS) entry which is preliminary data.</text>
</comment>
<organism evidence="1">
    <name type="scientific">mine drainage metagenome</name>
    <dbReference type="NCBI Taxonomy" id="410659"/>
    <lineage>
        <taxon>unclassified sequences</taxon>
        <taxon>metagenomes</taxon>
        <taxon>ecological metagenomes</taxon>
    </lineage>
</organism>
<protein>
    <recommendedName>
        <fullName evidence="2">ATP-binding protein</fullName>
    </recommendedName>
</protein>
<name>E6Q9U0_9ZZZZ</name>
<evidence type="ECO:0000313" key="1">
    <source>
        <dbReference type="EMBL" id="CBI03966.1"/>
    </source>
</evidence>
<evidence type="ECO:0008006" key="2">
    <source>
        <dbReference type="Google" id="ProtNLM"/>
    </source>
</evidence>